<dbReference type="PANTHER" id="PTHR34595">
    <property type="entry name" value="BLR5612 PROTEIN"/>
    <property type="match status" value="1"/>
</dbReference>
<dbReference type="InterPro" id="IPR016450">
    <property type="entry name" value="UCP005522"/>
</dbReference>
<feature type="compositionally biased region" description="Basic residues" evidence="1">
    <location>
        <begin position="14"/>
        <end position="25"/>
    </location>
</feature>
<dbReference type="PANTHER" id="PTHR34595:SF7">
    <property type="entry name" value="SLL1039 PROTEIN"/>
    <property type="match status" value="1"/>
</dbReference>
<evidence type="ECO:0000256" key="1">
    <source>
        <dbReference type="SAM" id="MobiDB-lite"/>
    </source>
</evidence>
<evidence type="ECO:0000259" key="2">
    <source>
        <dbReference type="Pfam" id="PF14403"/>
    </source>
</evidence>
<dbReference type="InterPro" id="IPR025841">
    <property type="entry name" value="CP_ATPgrasp_2"/>
</dbReference>
<dbReference type="Proteomes" id="UP001501116">
    <property type="component" value="Unassembled WGS sequence"/>
</dbReference>
<dbReference type="EMBL" id="BAAANN010000019">
    <property type="protein sequence ID" value="GAA1968729.1"/>
    <property type="molecule type" value="Genomic_DNA"/>
</dbReference>
<dbReference type="InterPro" id="IPR051680">
    <property type="entry name" value="ATP-dep_Glu-Cys_Ligase-2"/>
</dbReference>
<feature type="region of interest" description="Disordered" evidence="1">
    <location>
        <begin position="1"/>
        <end position="36"/>
    </location>
</feature>
<dbReference type="Gene3D" id="3.30.1490.270">
    <property type="match status" value="1"/>
</dbReference>
<dbReference type="Gene3D" id="3.40.50.11290">
    <property type="match status" value="1"/>
</dbReference>
<organism evidence="3 4">
    <name type="scientific">Amycolatopsis minnesotensis</name>
    <dbReference type="NCBI Taxonomy" id="337894"/>
    <lineage>
        <taxon>Bacteria</taxon>
        <taxon>Bacillati</taxon>
        <taxon>Actinomycetota</taxon>
        <taxon>Actinomycetes</taxon>
        <taxon>Pseudonocardiales</taxon>
        <taxon>Pseudonocardiaceae</taxon>
        <taxon>Amycolatopsis</taxon>
    </lineage>
</organism>
<dbReference type="Pfam" id="PF14403">
    <property type="entry name" value="CP_ATPgrasp_2"/>
    <property type="match status" value="1"/>
</dbReference>
<gene>
    <name evidence="3" type="ORF">GCM10009754_47230</name>
</gene>
<name>A0ABN2RH06_9PSEU</name>
<proteinExistence type="predicted"/>
<dbReference type="PIRSF" id="PIRSF005522">
    <property type="entry name" value="UCP005522"/>
    <property type="match status" value="1"/>
</dbReference>
<reference evidence="3 4" key="1">
    <citation type="journal article" date="2019" name="Int. J. Syst. Evol. Microbiol.">
        <title>The Global Catalogue of Microorganisms (GCM) 10K type strain sequencing project: providing services to taxonomists for standard genome sequencing and annotation.</title>
        <authorList>
            <consortium name="The Broad Institute Genomics Platform"/>
            <consortium name="The Broad Institute Genome Sequencing Center for Infectious Disease"/>
            <person name="Wu L."/>
            <person name="Ma J."/>
        </authorList>
    </citation>
    <scope>NUCLEOTIDE SEQUENCE [LARGE SCALE GENOMIC DNA]</scope>
    <source>
        <strain evidence="3 4">JCM 14545</strain>
    </source>
</reference>
<protein>
    <submittedName>
        <fullName evidence="3">Circularly permuted type 2 ATP-grasp protein</fullName>
    </submittedName>
</protein>
<comment type="caution">
    <text evidence="3">The sequence shown here is derived from an EMBL/GenBank/DDBJ whole genome shotgun (WGS) entry which is preliminary data.</text>
</comment>
<feature type="region of interest" description="Disordered" evidence="1">
    <location>
        <begin position="509"/>
        <end position="548"/>
    </location>
</feature>
<evidence type="ECO:0000313" key="4">
    <source>
        <dbReference type="Proteomes" id="UP001501116"/>
    </source>
</evidence>
<dbReference type="SUPFAM" id="SSF56059">
    <property type="entry name" value="Glutathione synthetase ATP-binding domain-like"/>
    <property type="match status" value="1"/>
</dbReference>
<feature type="compositionally biased region" description="Low complexity" evidence="1">
    <location>
        <begin position="1"/>
        <end position="13"/>
    </location>
</feature>
<feature type="domain" description="Circularly permuted ATP-grasp type 2" evidence="2">
    <location>
        <begin position="107"/>
        <end position="483"/>
    </location>
</feature>
<evidence type="ECO:0000313" key="3">
    <source>
        <dbReference type="EMBL" id="GAA1968729.1"/>
    </source>
</evidence>
<accession>A0ABN2RH06</accession>
<keyword evidence="4" id="KW-1185">Reference proteome</keyword>
<sequence>MNSTSSPRLPPSGRRARAARTRRNGKPGAQFDGYLAPQRPHADAYDEMFAPDGTVRPPYRALYESIAGLDNSDLNNRSAALDRAMVDQGITFSLSGQERPFPLDLVPRVVAAAEWSKLERGVAQRVRALEAFLADVYGDAQILQDGIVPRRLITSCAHFQREAVGVNPPNGVRIHVSGVDLVRDEEGTFRVLEDNLRNPSGVSYVMENRRTMARVFPDLFVQHRVRPVGDYAAHLLRALRAAAAPNVADPTVVVLTPGVHNSAYFEHSLLARLMGVELVEGRDMFCRDNVVYLRTTEGERPVDVVYRRIDDEFLDPVHYRPDSVLGVAGILNAARAGNVVIANAVGNGVGDDKLVYTYVPDFVKYYLNEKPLLPNVDTYRCWLPDEMDYVLSHLDELVVKPVEGSGGYGIVFGPEASQAELAALRRKVKANRRGWIAQPVVQLSTVPSKVDDWLAPRHVDLRPFAVNDGKEIFVLPGGLTRVALPEGSLVVNSSQGGGSKDTWVLAARSSSAERELEQPALAPSSVDGRAAEQGPELTTDQQQQQQQQ</sequence>